<comment type="caution">
    <text evidence="3">The sequence shown here is derived from an EMBL/GenBank/DDBJ whole genome shotgun (WGS) entry which is preliminary data.</text>
</comment>
<dbReference type="InterPro" id="IPR003594">
    <property type="entry name" value="HATPase_dom"/>
</dbReference>
<evidence type="ECO:0000313" key="4">
    <source>
        <dbReference type="Proteomes" id="UP000653480"/>
    </source>
</evidence>
<dbReference type="OrthoDB" id="3534907at2"/>
<evidence type="ECO:0000256" key="1">
    <source>
        <dbReference type="ARBA" id="ARBA00022527"/>
    </source>
</evidence>
<evidence type="ECO:0000259" key="2">
    <source>
        <dbReference type="Pfam" id="PF13581"/>
    </source>
</evidence>
<accession>A0A8H9GUH2</accession>
<gene>
    <name evidence="3" type="ORF">GCM10011574_05110</name>
</gene>
<dbReference type="GO" id="GO:0004674">
    <property type="term" value="F:protein serine/threonine kinase activity"/>
    <property type="evidence" value="ECO:0007669"/>
    <property type="project" value="UniProtKB-KW"/>
</dbReference>
<keyword evidence="1" id="KW-0808">Transferase</keyword>
<dbReference type="Pfam" id="PF13581">
    <property type="entry name" value="HATPase_c_2"/>
    <property type="match status" value="1"/>
</dbReference>
<protein>
    <recommendedName>
        <fullName evidence="2">Histidine kinase/HSP90-like ATPase domain-containing protein</fullName>
    </recommendedName>
</protein>
<name>A0A8H9GUH2_9ACTN</name>
<organism evidence="3 4">
    <name type="scientific">Microbispora bryophytorum</name>
    <dbReference type="NCBI Taxonomy" id="1460882"/>
    <lineage>
        <taxon>Bacteria</taxon>
        <taxon>Bacillati</taxon>
        <taxon>Actinomycetota</taxon>
        <taxon>Actinomycetes</taxon>
        <taxon>Streptosporangiales</taxon>
        <taxon>Streptosporangiaceae</taxon>
        <taxon>Microbispora</taxon>
    </lineage>
</organism>
<keyword evidence="1" id="KW-0418">Kinase</keyword>
<dbReference type="Gene3D" id="3.30.565.10">
    <property type="entry name" value="Histidine kinase-like ATPase, C-terminal domain"/>
    <property type="match status" value="1"/>
</dbReference>
<dbReference type="InterPro" id="IPR036890">
    <property type="entry name" value="HATPase_C_sf"/>
</dbReference>
<dbReference type="RefSeq" id="WP_142567754.1">
    <property type="nucleotide sequence ID" value="NZ_BMMN01000001.1"/>
</dbReference>
<keyword evidence="1" id="KW-0723">Serine/threonine-protein kinase</keyword>
<reference evidence="3" key="2">
    <citation type="submission" date="2020-09" db="EMBL/GenBank/DDBJ databases">
        <authorList>
            <person name="Sun Q."/>
            <person name="Zhou Y."/>
        </authorList>
    </citation>
    <scope>NUCLEOTIDE SEQUENCE</scope>
    <source>
        <strain evidence="3">CGMCC 4.7138</strain>
    </source>
</reference>
<keyword evidence="4" id="KW-1185">Reference proteome</keyword>
<dbReference type="Proteomes" id="UP000653480">
    <property type="component" value="Unassembled WGS sequence"/>
</dbReference>
<proteinExistence type="predicted"/>
<dbReference type="InterPro" id="IPR050267">
    <property type="entry name" value="Anti-sigma-factor_SerPK"/>
</dbReference>
<dbReference type="AlphaFoldDB" id="A0A8H9GUH2"/>
<sequence length="184" mass="20485">MTLLYCPVRDESPSSAQADEALTASQRWHSAVRQRWERLRQRVGDLAIQLVDDPDVEAATWRLPADATSAGQARRLVGERLTAWAMENLSDVTQLLVSELVTNVLCHTCCGDLVVRLSAVEGLLRCEVEDSDGEMPAMTRQPASDEHEHGRGLRLLASLACCWGAERTRQGKIMWFELPAYASH</sequence>
<dbReference type="CDD" id="cd16936">
    <property type="entry name" value="HATPase_RsbW-like"/>
    <property type="match status" value="1"/>
</dbReference>
<dbReference type="EMBL" id="BMMN01000001">
    <property type="protein sequence ID" value="GGN99459.1"/>
    <property type="molecule type" value="Genomic_DNA"/>
</dbReference>
<dbReference type="PANTHER" id="PTHR35526">
    <property type="entry name" value="ANTI-SIGMA-F FACTOR RSBW-RELATED"/>
    <property type="match status" value="1"/>
</dbReference>
<feature type="domain" description="Histidine kinase/HSP90-like ATPase" evidence="2">
    <location>
        <begin position="63"/>
        <end position="161"/>
    </location>
</feature>
<reference evidence="3" key="1">
    <citation type="journal article" date="2014" name="Int. J. Syst. Evol. Microbiol.">
        <title>Complete genome sequence of Corynebacterium casei LMG S-19264T (=DSM 44701T), isolated from a smear-ripened cheese.</title>
        <authorList>
            <consortium name="US DOE Joint Genome Institute (JGI-PGF)"/>
            <person name="Walter F."/>
            <person name="Albersmeier A."/>
            <person name="Kalinowski J."/>
            <person name="Ruckert C."/>
        </authorList>
    </citation>
    <scope>NUCLEOTIDE SEQUENCE</scope>
    <source>
        <strain evidence="3">CGMCC 4.7138</strain>
    </source>
</reference>
<dbReference type="SUPFAM" id="SSF55874">
    <property type="entry name" value="ATPase domain of HSP90 chaperone/DNA topoisomerase II/histidine kinase"/>
    <property type="match status" value="1"/>
</dbReference>
<dbReference type="PANTHER" id="PTHR35526:SF3">
    <property type="entry name" value="ANTI-SIGMA-F FACTOR RSBW"/>
    <property type="match status" value="1"/>
</dbReference>
<evidence type="ECO:0000313" key="3">
    <source>
        <dbReference type="EMBL" id="GGN99459.1"/>
    </source>
</evidence>